<feature type="non-terminal residue" evidence="2">
    <location>
        <position position="79"/>
    </location>
</feature>
<dbReference type="AlphaFoldDB" id="A0A9N7R467"/>
<name>A0A9N7R467_STRHE</name>
<sequence>DKIDNLDVQMRSMSEVMEGRLGSLDEGQGNTNAVVARLEQRLEEVLRAFQQQQPRQHDVPLRREHHRHTEHDERTPSPR</sequence>
<feature type="non-terminal residue" evidence="2">
    <location>
        <position position="1"/>
    </location>
</feature>
<accession>A0A9N7R467</accession>
<gene>
    <name evidence="2" type="ORF">SHERM_12306</name>
</gene>
<feature type="compositionally biased region" description="Basic and acidic residues" evidence="1">
    <location>
        <begin position="55"/>
        <end position="79"/>
    </location>
</feature>
<organism evidence="2 3">
    <name type="scientific">Striga hermonthica</name>
    <name type="common">Purple witchweed</name>
    <name type="synonym">Buchnera hermonthica</name>
    <dbReference type="NCBI Taxonomy" id="68872"/>
    <lineage>
        <taxon>Eukaryota</taxon>
        <taxon>Viridiplantae</taxon>
        <taxon>Streptophyta</taxon>
        <taxon>Embryophyta</taxon>
        <taxon>Tracheophyta</taxon>
        <taxon>Spermatophyta</taxon>
        <taxon>Magnoliopsida</taxon>
        <taxon>eudicotyledons</taxon>
        <taxon>Gunneridae</taxon>
        <taxon>Pentapetalae</taxon>
        <taxon>asterids</taxon>
        <taxon>lamiids</taxon>
        <taxon>Lamiales</taxon>
        <taxon>Orobanchaceae</taxon>
        <taxon>Buchnereae</taxon>
        <taxon>Striga</taxon>
    </lineage>
</organism>
<evidence type="ECO:0000313" key="2">
    <source>
        <dbReference type="EMBL" id="CAA0810861.1"/>
    </source>
</evidence>
<keyword evidence="3" id="KW-1185">Reference proteome</keyword>
<reference evidence="2" key="1">
    <citation type="submission" date="2019-12" db="EMBL/GenBank/DDBJ databases">
        <authorList>
            <person name="Scholes J."/>
        </authorList>
    </citation>
    <scope>NUCLEOTIDE SEQUENCE</scope>
</reference>
<feature type="region of interest" description="Disordered" evidence="1">
    <location>
        <begin position="49"/>
        <end position="79"/>
    </location>
</feature>
<evidence type="ECO:0000256" key="1">
    <source>
        <dbReference type="SAM" id="MobiDB-lite"/>
    </source>
</evidence>
<proteinExistence type="predicted"/>
<evidence type="ECO:0000313" key="3">
    <source>
        <dbReference type="Proteomes" id="UP001153555"/>
    </source>
</evidence>
<dbReference type="Proteomes" id="UP001153555">
    <property type="component" value="Unassembled WGS sequence"/>
</dbReference>
<dbReference type="EMBL" id="CACSLK010007274">
    <property type="protein sequence ID" value="CAA0810861.1"/>
    <property type="molecule type" value="Genomic_DNA"/>
</dbReference>
<protein>
    <submittedName>
        <fullName evidence="2">Uncharacterized protein</fullName>
    </submittedName>
</protein>
<comment type="caution">
    <text evidence="2">The sequence shown here is derived from an EMBL/GenBank/DDBJ whole genome shotgun (WGS) entry which is preliminary data.</text>
</comment>